<dbReference type="Pfam" id="PF08279">
    <property type="entry name" value="HTH_11"/>
    <property type="match status" value="1"/>
</dbReference>
<dbReference type="EMBL" id="JAGGLB010000007">
    <property type="protein sequence ID" value="MBP1991102.1"/>
    <property type="molecule type" value="Genomic_DNA"/>
</dbReference>
<evidence type="ECO:0000259" key="3">
    <source>
        <dbReference type="PROSITE" id="PS51000"/>
    </source>
</evidence>
<name>A0ABS4IU41_9BACL</name>
<organism evidence="4 5">
    <name type="scientific">Paenibacillus eucommiae</name>
    <dbReference type="NCBI Taxonomy" id="1355755"/>
    <lineage>
        <taxon>Bacteria</taxon>
        <taxon>Bacillati</taxon>
        <taxon>Bacillota</taxon>
        <taxon>Bacilli</taxon>
        <taxon>Bacillales</taxon>
        <taxon>Paenibacillaceae</taxon>
        <taxon>Paenibacillus</taxon>
    </lineage>
</organism>
<keyword evidence="5" id="KW-1185">Reference proteome</keyword>
<keyword evidence="4" id="KW-0238">DNA-binding</keyword>
<evidence type="ECO:0000313" key="4">
    <source>
        <dbReference type="EMBL" id="MBP1991102.1"/>
    </source>
</evidence>
<dbReference type="InterPro" id="IPR036388">
    <property type="entry name" value="WH-like_DNA-bd_sf"/>
</dbReference>
<dbReference type="Pfam" id="PF13280">
    <property type="entry name" value="WYL"/>
    <property type="match status" value="1"/>
</dbReference>
<dbReference type="RefSeq" id="WP_209971841.1">
    <property type="nucleotide sequence ID" value="NZ_JAGGLB010000007.1"/>
</dbReference>
<comment type="caution">
    <text evidence="4">The sequence shown here is derived from an EMBL/GenBank/DDBJ whole genome shotgun (WGS) entry which is preliminary data.</text>
</comment>
<dbReference type="GO" id="GO:0003677">
    <property type="term" value="F:DNA binding"/>
    <property type="evidence" value="ECO:0007669"/>
    <property type="project" value="UniProtKB-KW"/>
</dbReference>
<keyword evidence="2" id="KW-0804">Transcription</keyword>
<evidence type="ECO:0000313" key="5">
    <source>
        <dbReference type="Proteomes" id="UP001519287"/>
    </source>
</evidence>
<dbReference type="SUPFAM" id="SSF46785">
    <property type="entry name" value="Winged helix' DNA-binding domain"/>
    <property type="match status" value="1"/>
</dbReference>
<dbReference type="PIRSF" id="PIRSF016838">
    <property type="entry name" value="PafC"/>
    <property type="match status" value="1"/>
</dbReference>
<dbReference type="PROSITE" id="PS52050">
    <property type="entry name" value="WYL"/>
    <property type="match status" value="1"/>
</dbReference>
<dbReference type="InterPro" id="IPR026881">
    <property type="entry name" value="WYL_dom"/>
</dbReference>
<dbReference type="Proteomes" id="UP001519287">
    <property type="component" value="Unassembled WGS sequence"/>
</dbReference>
<feature type="domain" description="HTH deoR-type" evidence="3">
    <location>
        <begin position="2"/>
        <end position="57"/>
    </location>
</feature>
<proteinExistence type="predicted"/>
<sequence>MKIDRLLSIVILLMNRKRIQAKELADLFEVSVRTIYRDIDVIDHAGIPVMTYPGAGGGIGLVEGYRLDRNLLTHNDLAAIVTALRSISTSYSSHENQMLLEKINSIIPASKSDDFEFKTKQFIVDFSSWGDQGLMEEKLNKLKQAIEQLQVVAFTYCNADGDVTERSVEPYTLVLKKQRWYLYAYCRQREQFRLFKLFRMKDVVIHELYFVRQPISMEDMPWAKSWQPPEQGTPLQLRFHAKVRHLAEEWFGVESLLEDGEGRYTVSVAFPEDNWLYGFILSFGEGVEVLEPAHIREKIKKIAEGIVNKYERTC</sequence>
<dbReference type="Gene3D" id="1.10.10.10">
    <property type="entry name" value="Winged helix-like DNA-binding domain superfamily/Winged helix DNA-binding domain"/>
    <property type="match status" value="1"/>
</dbReference>
<dbReference type="PANTHER" id="PTHR34580">
    <property type="match status" value="1"/>
</dbReference>
<evidence type="ECO:0000256" key="1">
    <source>
        <dbReference type="ARBA" id="ARBA00023015"/>
    </source>
</evidence>
<gene>
    <name evidence="4" type="ORF">J2Z66_002709</name>
</gene>
<dbReference type="InterPro" id="IPR057727">
    <property type="entry name" value="WCX_dom"/>
</dbReference>
<dbReference type="InterPro" id="IPR013196">
    <property type="entry name" value="HTH_11"/>
</dbReference>
<dbReference type="InterPro" id="IPR028349">
    <property type="entry name" value="PafC-like"/>
</dbReference>
<dbReference type="PROSITE" id="PS51000">
    <property type="entry name" value="HTH_DEOR_2"/>
    <property type="match status" value="1"/>
</dbReference>
<dbReference type="Pfam" id="PF25583">
    <property type="entry name" value="WCX"/>
    <property type="match status" value="1"/>
</dbReference>
<reference evidence="4 5" key="1">
    <citation type="submission" date="2021-03" db="EMBL/GenBank/DDBJ databases">
        <title>Genomic Encyclopedia of Type Strains, Phase IV (KMG-IV): sequencing the most valuable type-strain genomes for metagenomic binning, comparative biology and taxonomic classification.</title>
        <authorList>
            <person name="Goeker M."/>
        </authorList>
    </citation>
    <scope>NUCLEOTIDE SEQUENCE [LARGE SCALE GENOMIC DNA]</scope>
    <source>
        <strain evidence="4 5">DSM 26048</strain>
    </source>
</reference>
<accession>A0ABS4IU41</accession>
<protein>
    <submittedName>
        <fullName evidence="4">DNA-binding transcriptional regulator YafY</fullName>
    </submittedName>
</protein>
<dbReference type="InterPro" id="IPR001034">
    <property type="entry name" value="DeoR_HTH"/>
</dbReference>
<evidence type="ECO:0000256" key="2">
    <source>
        <dbReference type="ARBA" id="ARBA00023163"/>
    </source>
</evidence>
<dbReference type="InterPro" id="IPR036390">
    <property type="entry name" value="WH_DNA-bd_sf"/>
</dbReference>
<dbReference type="PANTHER" id="PTHR34580:SF8">
    <property type="entry name" value="WYL DOMAIN-CONTAINING PROTEIN"/>
    <property type="match status" value="1"/>
</dbReference>
<dbReference type="InterPro" id="IPR051534">
    <property type="entry name" value="CBASS_pafABC_assoc_protein"/>
</dbReference>
<keyword evidence="1" id="KW-0805">Transcription regulation</keyword>